<evidence type="ECO:0000313" key="11">
    <source>
        <dbReference type="Proteomes" id="UP000234254"/>
    </source>
</evidence>
<keyword evidence="6" id="KW-0443">Lipid metabolism</keyword>
<keyword evidence="4 8" id="KW-0732">Signal</keyword>
<feature type="domain" description="Carboxylesterase type B" evidence="9">
    <location>
        <begin position="37"/>
        <end position="533"/>
    </location>
</feature>
<evidence type="ECO:0000256" key="1">
    <source>
        <dbReference type="ARBA" id="ARBA00004613"/>
    </source>
</evidence>
<evidence type="ECO:0000256" key="5">
    <source>
        <dbReference type="ARBA" id="ARBA00022801"/>
    </source>
</evidence>
<dbReference type="SUPFAM" id="SSF53474">
    <property type="entry name" value="alpha/beta-Hydrolases"/>
    <property type="match status" value="1"/>
</dbReference>
<organism evidence="10 11">
    <name type="scientific">Aspergillus campestris (strain IBT 28561)</name>
    <dbReference type="NCBI Taxonomy" id="1392248"/>
    <lineage>
        <taxon>Eukaryota</taxon>
        <taxon>Fungi</taxon>
        <taxon>Dikarya</taxon>
        <taxon>Ascomycota</taxon>
        <taxon>Pezizomycotina</taxon>
        <taxon>Eurotiomycetes</taxon>
        <taxon>Eurotiomycetidae</taxon>
        <taxon>Eurotiales</taxon>
        <taxon>Aspergillaceae</taxon>
        <taxon>Aspergillus</taxon>
        <taxon>Aspergillus subgen. Circumdati</taxon>
    </lineage>
</organism>
<dbReference type="GO" id="GO:0016787">
    <property type="term" value="F:hydrolase activity"/>
    <property type="evidence" value="ECO:0007669"/>
    <property type="project" value="UniProtKB-KW"/>
</dbReference>
<comment type="similarity">
    <text evidence="2 8">Belongs to the type-B carboxylesterase/lipase family.</text>
</comment>
<evidence type="ECO:0000259" key="9">
    <source>
        <dbReference type="Pfam" id="PF00135"/>
    </source>
</evidence>
<feature type="chain" id="PRO_5013984599" description="Carboxylic ester hydrolase" evidence="8">
    <location>
        <begin position="19"/>
        <end position="557"/>
    </location>
</feature>
<keyword evidence="11" id="KW-1185">Reference proteome</keyword>
<keyword evidence="5 8" id="KW-0378">Hydrolase</keyword>
<dbReference type="PROSITE" id="PS00122">
    <property type="entry name" value="CARBOXYLESTERASE_B_1"/>
    <property type="match status" value="1"/>
</dbReference>
<comment type="subcellular location">
    <subcellularLocation>
        <location evidence="1">Secreted</location>
    </subcellularLocation>
</comment>
<evidence type="ECO:0000256" key="3">
    <source>
        <dbReference type="ARBA" id="ARBA00022525"/>
    </source>
</evidence>
<dbReference type="InterPro" id="IPR050309">
    <property type="entry name" value="Type-B_Carboxylest/Lipase"/>
</dbReference>
<accession>A0A2I1CRB2</accession>
<feature type="signal peptide" evidence="8">
    <location>
        <begin position="1"/>
        <end position="18"/>
    </location>
</feature>
<dbReference type="AlphaFoldDB" id="A0A2I1CRB2"/>
<dbReference type="GO" id="GO:0006629">
    <property type="term" value="P:lipid metabolic process"/>
    <property type="evidence" value="ECO:0007669"/>
    <property type="project" value="UniProtKB-KW"/>
</dbReference>
<dbReference type="GO" id="GO:0005576">
    <property type="term" value="C:extracellular region"/>
    <property type="evidence" value="ECO:0007669"/>
    <property type="project" value="UniProtKB-SubCell"/>
</dbReference>
<dbReference type="VEuPathDB" id="FungiDB:P168DRAFT_337491"/>
<dbReference type="RefSeq" id="XP_024688756.1">
    <property type="nucleotide sequence ID" value="XM_024841746.1"/>
</dbReference>
<dbReference type="InterPro" id="IPR019826">
    <property type="entry name" value="Carboxylesterase_B_AS"/>
</dbReference>
<dbReference type="PANTHER" id="PTHR11559">
    <property type="entry name" value="CARBOXYLESTERASE"/>
    <property type="match status" value="1"/>
</dbReference>
<dbReference type="EMBL" id="MSFM01000016">
    <property type="protein sequence ID" value="PKY00162.1"/>
    <property type="molecule type" value="Genomic_DNA"/>
</dbReference>
<reference evidence="10" key="1">
    <citation type="submission" date="2016-12" db="EMBL/GenBank/DDBJ databases">
        <title>The genomes of Aspergillus section Nigri reveals drivers in fungal speciation.</title>
        <authorList>
            <consortium name="DOE Joint Genome Institute"/>
            <person name="Vesth T.C."/>
            <person name="Nybo J."/>
            <person name="Theobald S."/>
            <person name="Brandl J."/>
            <person name="Frisvad J.C."/>
            <person name="Nielsen K.F."/>
            <person name="Lyhne E.K."/>
            <person name="Kogle M.E."/>
            <person name="Kuo A."/>
            <person name="Riley R."/>
            <person name="Clum A."/>
            <person name="Nolan M."/>
            <person name="Lipzen A."/>
            <person name="Salamov A."/>
            <person name="Henrissat B."/>
            <person name="Wiebenga A."/>
            <person name="De vries R.P."/>
            <person name="Grigoriev I.V."/>
            <person name="Mortensen U.H."/>
            <person name="Andersen M.R."/>
            <person name="Baker S.E."/>
        </authorList>
    </citation>
    <scope>NUCLEOTIDE SEQUENCE</scope>
    <source>
        <strain evidence="10">IBT 28561</strain>
    </source>
</reference>
<evidence type="ECO:0000256" key="8">
    <source>
        <dbReference type="RuleBase" id="RU361235"/>
    </source>
</evidence>
<dbReference type="EC" id="3.1.1.-" evidence="8"/>
<evidence type="ECO:0000313" key="10">
    <source>
        <dbReference type="EMBL" id="PKY00162.1"/>
    </source>
</evidence>
<keyword evidence="7" id="KW-0325">Glycoprotein</keyword>
<dbReference type="InterPro" id="IPR002018">
    <property type="entry name" value="CarbesteraseB"/>
</dbReference>
<protein>
    <recommendedName>
        <fullName evidence="8">Carboxylic ester hydrolase</fullName>
        <ecNumber evidence="8">3.1.1.-</ecNumber>
    </recommendedName>
</protein>
<dbReference type="Proteomes" id="UP000234254">
    <property type="component" value="Unassembled WGS sequence"/>
</dbReference>
<keyword evidence="3" id="KW-0964">Secreted</keyword>
<gene>
    <name evidence="10" type="ORF">P168DRAFT_337491</name>
</gene>
<comment type="caution">
    <text evidence="10">The sequence shown here is derived from an EMBL/GenBank/DDBJ whole genome shotgun (WGS) entry which is preliminary data.</text>
</comment>
<evidence type="ECO:0000256" key="7">
    <source>
        <dbReference type="ARBA" id="ARBA00023180"/>
    </source>
</evidence>
<proteinExistence type="inferred from homology"/>
<dbReference type="InterPro" id="IPR029058">
    <property type="entry name" value="AB_hydrolase_fold"/>
</dbReference>
<evidence type="ECO:0000256" key="4">
    <source>
        <dbReference type="ARBA" id="ARBA00022729"/>
    </source>
</evidence>
<sequence length="557" mass="61182">MIFSRLAPLLALASAVVATPTVTIAEPSATIIGSDGLSQVEKFNNIPFAQQPTGSLRLRPPRPLDKPLGTVEATGISKSCPQFFFSTDNTEFPGSLVGQLANHPLLQKVVSEGEDCLGLNIRRPAGTTPESKLPVLVWFFGGGFELGSSLMYDGTPLVSSSVDLDMPVIFVGISYRVAGFGFLPGKEVLEDGASNLGLLDQRAGLQWVADNIAAFGGDPDRVTIWGESAGSISVYDQMILFDGDHTYKGKPLFQGGIMSSGGATPAEPMDSKRAQRIYDKVVSVAKCDKAPSSLQCLRELDYDDLLNATNSVPGLLSYYSPALSYLPRPDGKVLTESPERLGKAGKYARVPFIIGDQEDEGTLFALFQSNITTTDDLVDYLSGYLWDKASREQLEELVASYEDTNTHGSPFRTGMLNNWYPQFKRLAAILGDVLFNLSRRVLLNNAAEVSPDVPSWSYLSSYNYGTPILGTVHGTDILQVFYGILPNYASRAIHTYFFSFVYDQDPNSRRGDLMEWPQWKDKKQLMQFFNDHAELLTDDYRSDSYEVLVKIGDSLHI</sequence>
<dbReference type="OrthoDB" id="408631at2759"/>
<name>A0A2I1CRB2_ASPC2</name>
<dbReference type="GeneID" id="36549273"/>
<dbReference type="Pfam" id="PF00135">
    <property type="entry name" value="COesterase"/>
    <property type="match status" value="1"/>
</dbReference>
<dbReference type="Gene3D" id="3.40.50.1820">
    <property type="entry name" value="alpha/beta hydrolase"/>
    <property type="match status" value="1"/>
</dbReference>
<evidence type="ECO:0000256" key="6">
    <source>
        <dbReference type="ARBA" id="ARBA00023098"/>
    </source>
</evidence>
<dbReference type="FunFam" id="3.40.50.1820:FF:000213">
    <property type="entry name" value="Carboxylic ester hydrolase"/>
    <property type="match status" value="1"/>
</dbReference>
<evidence type="ECO:0000256" key="2">
    <source>
        <dbReference type="ARBA" id="ARBA00005964"/>
    </source>
</evidence>